<evidence type="ECO:0000313" key="2">
    <source>
        <dbReference type="EMBL" id="KAG8084339.1"/>
    </source>
</evidence>
<evidence type="ECO:0000256" key="1">
    <source>
        <dbReference type="SAM" id="MobiDB-lite"/>
    </source>
</evidence>
<dbReference type="AlphaFoldDB" id="A0A8J5W7K3"/>
<accession>A0A8J5W7K3</accession>
<organism evidence="2 3">
    <name type="scientific">Zizania palustris</name>
    <name type="common">Northern wild rice</name>
    <dbReference type="NCBI Taxonomy" id="103762"/>
    <lineage>
        <taxon>Eukaryota</taxon>
        <taxon>Viridiplantae</taxon>
        <taxon>Streptophyta</taxon>
        <taxon>Embryophyta</taxon>
        <taxon>Tracheophyta</taxon>
        <taxon>Spermatophyta</taxon>
        <taxon>Magnoliopsida</taxon>
        <taxon>Liliopsida</taxon>
        <taxon>Poales</taxon>
        <taxon>Poaceae</taxon>
        <taxon>BOP clade</taxon>
        <taxon>Oryzoideae</taxon>
        <taxon>Oryzeae</taxon>
        <taxon>Zizaniinae</taxon>
        <taxon>Zizania</taxon>
    </lineage>
</organism>
<proteinExistence type="predicted"/>
<keyword evidence="3" id="KW-1185">Reference proteome</keyword>
<dbReference type="Proteomes" id="UP000729402">
    <property type="component" value="Unassembled WGS sequence"/>
</dbReference>
<feature type="region of interest" description="Disordered" evidence="1">
    <location>
        <begin position="67"/>
        <end position="95"/>
    </location>
</feature>
<evidence type="ECO:0000313" key="3">
    <source>
        <dbReference type="Proteomes" id="UP000729402"/>
    </source>
</evidence>
<dbReference type="EMBL" id="JAAALK010000082">
    <property type="protein sequence ID" value="KAG8084339.1"/>
    <property type="molecule type" value="Genomic_DNA"/>
</dbReference>
<sequence>MLAVTRADVAAPIVIVATAATTTSTLDVNHAAHASHLDAPDGLYPLPRRRTPSSSLPVTQACFLSDTRRAPSTPATHARRRHTPSSTAPATHTDFFGSGDTRCRAHHARQDRHTIHCRNVTIGDYAQANTRPGDLALPLPARSLPLHRTTTSITLPAVASMPPARGVPPTTN</sequence>
<reference evidence="2" key="2">
    <citation type="submission" date="2021-02" db="EMBL/GenBank/DDBJ databases">
        <authorList>
            <person name="Kimball J.A."/>
            <person name="Haas M.W."/>
            <person name="Macchietto M."/>
            <person name="Kono T."/>
            <person name="Duquette J."/>
            <person name="Shao M."/>
        </authorList>
    </citation>
    <scope>NUCLEOTIDE SEQUENCE</scope>
    <source>
        <tissue evidence="2">Fresh leaf tissue</tissue>
    </source>
</reference>
<gene>
    <name evidence="2" type="ORF">GUJ93_ZPchr0010g9727</name>
</gene>
<comment type="caution">
    <text evidence="2">The sequence shown here is derived from an EMBL/GenBank/DDBJ whole genome shotgun (WGS) entry which is preliminary data.</text>
</comment>
<reference evidence="2" key="1">
    <citation type="journal article" date="2021" name="bioRxiv">
        <title>Whole Genome Assembly and Annotation of Northern Wild Rice, Zizania palustris L., Supports a Whole Genome Duplication in the Zizania Genus.</title>
        <authorList>
            <person name="Haas M."/>
            <person name="Kono T."/>
            <person name="Macchietto M."/>
            <person name="Millas R."/>
            <person name="McGilp L."/>
            <person name="Shao M."/>
            <person name="Duquette J."/>
            <person name="Hirsch C.N."/>
            <person name="Kimball J."/>
        </authorList>
    </citation>
    <scope>NUCLEOTIDE SEQUENCE</scope>
    <source>
        <tissue evidence="2">Fresh leaf tissue</tissue>
    </source>
</reference>
<protein>
    <submittedName>
        <fullName evidence="2">Uncharacterized protein</fullName>
    </submittedName>
</protein>
<name>A0A8J5W7K3_ZIZPA</name>